<reference evidence="2" key="1">
    <citation type="submission" date="2015-09" db="EMBL/GenBank/DDBJ databases">
        <authorList>
            <consortium name="Pathogen Informatics"/>
        </authorList>
    </citation>
    <scope>NUCLEOTIDE SEQUENCE [LARGE SCALE GENOMIC DNA]</scope>
    <source>
        <strain evidence="2">Lake Konstanz</strain>
    </source>
</reference>
<protein>
    <submittedName>
        <fullName evidence="1">Uncharacterized protein</fullName>
    </submittedName>
</protein>
<feature type="non-terminal residue" evidence="1">
    <location>
        <position position="1"/>
    </location>
</feature>
<proteinExistence type="predicted"/>
<organism evidence="1 2">
    <name type="scientific">Bodo saltans</name>
    <name type="common">Flagellated protozoan</name>
    <dbReference type="NCBI Taxonomy" id="75058"/>
    <lineage>
        <taxon>Eukaryota</taxon>
        <taxon>Discoba</taxon>
        <taxon>Euglenozoa</taxon>
        <taxon>Kinetoplastea</taxon>
        <taxon>Metakinetoplastina</taxon>
        <taxon>Eubodonida</taxon>
        <taxon>Bodonidae</taxon>
        <taxon>Bodo</taxon>
    </lineage>
</organism>
<dbReference type="AlphaFoldDB" id="A0A0S4IW82"/>
<accession>A0A0S4IW82</accession>
<evidence type="ECO:0000313" key="1">
    <source>
        <dbReference type="EMBL" id="CUG04691.1"/>
    </source>
</evidence>
<dbReference type="Proteomes" id="UP000051952">
    <property type="component" value="Unassembled WGS sequence"/>
</dbReference>
<dbReference type="EMBL" id="CYKH01000525">
    <property type="protein sequence ID" value="CUG04691.1"/>
    <property type="molecule type" value="Genomic_DNA"/>
</dbReference>
<sequence>VVKMLLDAWELWSAVRRRVHSACGCLAPLIDEDHGGETSAINAAAVDVWIEREDGADDAAALTNAARKTLLDVEKEAAETIAFDDIFWDDNGQAIGTAEAEDMNEILTTVVKE</sequence>
<keyword evidence="2" id="KW-1185">Reference proteome</keyword>
<evidence type="ECO:0000313" key="2">
    <source>
        <dbReference type="Proteomes" id="UP000051952"/>
    </source>
</evidence>
<gene>
    <name evidence="1" type="ORF">BSAL_70645</name>
</gene>
<dbReference type="VEuPathDB" id="TriTrypDB:BSAL_70645"/>
<name>A0A0S4IW82_BODSA</name>